<comment type="domain">
    <text evidence="13">The DHHC domain is required for palmitoyltransferase activity.</text>
</comment>
<dbReference type="AlphaFoldDB" id="L2GYT2"/>
<dbReference type="PANTHER" id="PTHR22883">
    <property type="entry name" value="ZINC FINGER DHHC DOMAIN CONTAINING PROTEIN"/>
    <property type="match status" value="1"/>
</dbReference>
<evidence type="ECO:0000256" key="7">
    <source>
        <dbReference type="ARBA" id="ARBA00023139"/>
    </source>
</evidence>
<dbReference type="Pfam" id="PF01529">
    <property type="entry name" value="DHHC"/>
    <property type="match status" value="1"/>
</dbReference>
<evidence type="ECO:0000256" key="2">
    <source>
        <dbReference type="ARBA" id="ARBA00010104"/>
    </source>
</evidence>
<feature type="transmembrane region" description="Helical" evidence="13">
    <location>
        <begin position="156"/>
        <end position="182"/>
    </location>
</feature>
<evidence type="ECO:0000256" key="9">
    <source>
        <dbReference type="ARBA" id="ARBA00023315"/>
    </source>
</evidence>
<dbReference type="PROSITE" id="PS50088">
    <property type="entry name" value="ANK_REPEAT"/>
    <property type="match status" value="1"/>
</dbReference>
<keyword evidence="12" id="KW-0040">ANK repeat</keyword>
<feature type="transmembrane region" description="Helical" evidence="13">
    <location>
        <begin position="305"/>
        <end position="324"/>
    </location>
</feature>
<dbReference type="InterPro" id="IPR039859">
    <property type="entry name" value="PFA4/ZDH16/20/ERF2-like"/>
</dbReference>
<evidence type="ECO:0000256" key="8">
    <source>
        <dbReference type="ARBA" id="ARBA00023288"/>
    </source>
</evidence>
<evidence type="ECO:0000256" key="12">
    <source>
        <dbReference type="PROSITE-ProRule" id="PRU00023"/>
    </source>
</evidence>
<dbReference type="Pfam" id="PF12796">
    <property type="entry name" value="Ank_2"/>
    <property type="match status" value="1"/>
</dbReference>
<dbReference type="GO" id="GO:0006612">
    <property type="term" value="P:protein targeting to membrane"/>
    <property type="evidence" value="ECO:0007669"/>
    <property type="project" value="TreeGrafter"/>
</dbReference>
<keyword evidence="9 13" id="KW-0012">Acyltransferase</keyword>
<keyword evidence="3 13" id="KW-0808">Transferase</keyword>
<keyword evidence="6 13" id="KW-0472">Membrane</keyword>
<evidence type="ECO:0000313" key="16">
    <source>
        <dbReference type="Proteomes" id="UP000011081"/>
    </source>
</evidence>
<keyword evidence="7" id="KW-0564">Palmitate</keyword>
<organism evidence="15 16">
    <name type="scientific">Vavraia culicis (isolate floridensis)</name>
    <name type="common">Microsporidian parasite</name>
    <dbReference type="NCBI Taxonomy" id="948595"/>
    <lineage>
        <taxon>Eukaryota</taxon>
        <taxon>Fungi</taxon>
        <taxon>Fungi incertae sedis</taxon>
        <taxon>Microsporidia</taxon>
        <taxon>Pleistophoridae</taxon>
        <taxon>Vavraia</taxon>
    </lineage>
</organism>
<keyword evidence="16" id="KW-1185">Reference proteome</keyword>
<evidence type="ECO:0000313" key="15">
    <source>
        <dbReference type="EMBL" id="ELA48507.1"/>
    </source>
</evidence>
<evidence type="ECO:0000256" key="11">
    <source>
        <dbReference type="ARBA" id="ARBA00048048"/>
    </source>
</evidence>
<comment type="similarity">
    <text evidence="2">Belongs to the DHHC palmitoyltransferase family. AKR/ZDHHC17 subfamily.</text>
</comment>
<dbReference type="InParanoid" id="L2GYT2"/>
<evidence type="ECO:0000256" key="4">
    <source>
        <dbReference type="ARBA" id="ARBA00022692"/>
    </source>
</evidence>
<feature type="transmembrane region" description="Helical" evidence="13">
    <location>
        <begin position="189"/>
        <end position="207"/>
    </location>
</feature>
<evidence type="ECO:0000256" key="6">
    <source>
        <dbReference type="ARBA" id="ARBA00023136"/>
    </source>
</evidence>
<feature type="domain" description="Palmitoyltransferase DHHC" evidence="14">
    <location>
        <begin position="258"/>
        <end position="324"/>
    </location>
</feature>
<keyword evidence="8" id="KW-0449">Lipoprotein</keyword>
<dbReference type="STRING" id="948595.L2GYT2"/>
<reference evidence="16" key="1">
    <citation type="submission" date="2011-03" db="EMBL/GenBank/DDBJ databases">
        <title>The genome sequence of Vavraia culicis strain floridensis.</title>
        <authorList>
            <consortium name="The Broad Institute Genome Sequencing Platform"/>
            <person name="Cuomo C."/>
            <person name="Becnel J."/>
            <person name="Sanscrainte N."/>
            <person name="Young S.K."/>
            <person name="Zeng Q."/>
            <person name="Gargeya S."/>
            <person name="Fitzgerald M."/>
            <person name="Haas B."/>
            <person name="Abouelleil A."/>
            <person name="Alvarado L."/>
            <person name="Arachchi H.M."/>
            <person name="Berlin A."/>
            <person name="Chapman S.B."/>
            <person name="Gearin G."/>
            <person name="Goldberg J."/>
            <person name="Griggs A."/>
            <person name="Gujja S."/>
            <person name="Hansen M."/>
            <person name="Heiman D."/>
            <person name="Howarth C."/>
            <person name="Larimer J."/>
            <person name="Lui A."/>
            <person name="MacDonald P.J.P."/>
            <person name="McCowen C."/>
            <person name="Montmayeur A."/>
            <person name="Murphy C."/>
            <person name="Neiman D."/>
            <person name="Pearson M."/>
            <person name="Priest M."/>
            <person name="Roberts A."/>
            <person name="Saif S."/>
            <person name="Shea T."/>
            <person name="Sisk P."/>
            <person name="Stolte C."/>
            <person name="Sykes S."/>
            <person name="Wortman J."/>
            <person name="Nusbaum C."/>
            <person name="Birren B."/>
        </authorList>
    </citation>
    <scope>NUCLEOTIDE SEQUENCE [LARGE SCALE GENOMIC DNA]</scope>
    <source>
        <strain evidence="16">floridensis</strain>
    </source>
</reference>
<protein>
    <recommendedName>
        <fullName evidence="13">Palmitoyltransferase</fullName>
        <ecNumber evidence="13">2.3.1.225</ecNumber>
    </recommendedName>
</protein>
<dbReference type="GO" id="GO:0005794">
    <property type="term" value="C:Golgi apparatus"/>
    <property type="evidence" value="ECO:0007669"/>
    <property type="project" value="TreeGrafter"/>
</dbReference>
<dbReference type="SUPFAM" id="SSF48403">
    <property type="entry name" value="Ankyrin repeat"/>
    <property type="match status" value="1"/>
</dbReference>
<evidence type="ECO:0000256" key="13">
    <source>
        <dbReference type="RuleBase" id="RU079119"/>
    </source>
</evidence>
<feature type="repeat" description="ANK" evidence="12">
    <location>
        <begin position="60"/>
        <end position="92"/>
    </location>
</feature>
<comment type="subcellular location">
    <subcellularLocation>
        <location evidence="1">Membrane</location>
        <topology evidence="1">Multi-pass membrane protein</topology>
    </subcellularLocation>
</comment>
<accession>L2GYT2</accession>
<sequence length="360" mass="42663">MDTDEQVKRRIADGEEVSDINYMFDENKHIIHFAALYNNLDLIRRCLNCGVDVDIKGGKFQSTPLYFAVYNKNYSTMMFLLENGANSDYINLSNNSLRKICVHRDDILSFLLLDIFGVDEHSQTVEKDRLVKLAIKLRKVQFVSYLKSSNKISHKLVLFFALIHFISFMYNVDPYTIVLLFISYHNLLVYIKFMFYLNIYYSILFSIELVEYNLLWSILLIPYYVAFYRLTRNKRCVKIRDRWEKIKIVKEMMRNKKYNEKEFCAICIRDKNKDTKHCSSCNVCVDGFDHHCPCLDNCVYSGMSALFYFYLLYSIGLCFLRIILANSLNMRFNLLLVFFIVVLLFRAYVNLRVFVDNTGR</sequence>
<comment type="catalytic activity">
    <reaction evidence="11 13">
        <text>L-cysteinyl-[protein] + hexadecanoyl-CoA = S-hexadecanoyl-L-cysteinyl-[protein] + CoA</text>
        <dbReference type="Rhea" id="RHEA:36683"/>
        <dbReference type="Rhea" id="RHEA-COMP:10131"/>
        <dbReference type="Rhea" id="RHEA-COMP:11032"/>
        <dbReference type="ChEBI" id="CHEBI:29950"/>
        <dbReference type="ChEBI" id="CHEBI:57287"/>
        <dbReference type="ChEBI" id="CHEBI:57379"/>
        <dbReference type="ChEBI" id="CHEBI:74151"/>
        <dbReference type="EC" id="2.3.1.225"/>
    </reaction>
</comment>
<dbReference type="SMART" id="SM00248">
    <property type="entry name" value="ANK"/>
    <property type="match status" value="2"/>
</dbReference>
<dbReference type="PANTHER" id="PTHR22883:SF23">
    <property type="entry name" value="PALMITOYLTRANSFERASE ZDHHC6"/>
    <property type="match status" value="1"/>
</dbReference>
<evidence type="ECO:0000256" key="3">
    <source>
        <dbReference type="ARBA" id="ARBA00022679"/>
    </source>
</evidence>
<evidence type="ECO:0000259" key="14">
    <source>
        <dbReference type="Pfam" id="PF01529"/>
    </source>
</evidence>
<feature type="transmembrane region" description="Helical" evidence="13">
    <location>
        <begin position="330"/>
        <end position="349"/>
    </location>
</feature>
<gene>
    <name evidence="15" type="ORF">VCUG_00116</name>
</gene>
<evidence type="ECO:0000256" key="1">
    <source>
        <dbReference type="ARBA" id="ARBA00004141"/>
    </source>
</evidence>
<dbReference type="GO" id="GO:0005783">
    <property type="term" value="C:endoplasmic reticulum"/>
    <property type="evidence" value="ECO:0007669"/>
    <property type="project" value="TreeGrafter"/>
</dbReference>
<evidence type="ECO:0000256" key="5">
    <source>
        <dbReference type="ARBA" id="ARBA00022989"/>
    </source>
</evidence>
<dbReference type="PROSITE" id="PS50216">
    <property type="entry name" value="DHHC"/>
    <property type="match status" value="1"/>
</dbReference>
<evidence type="ECO:0000256" key="10">
    <source>
        <dbReference type="ARBA" id="ARBA00038298"/>
    </source>
</evidence>
<keyword evidence="4 13" id="KW-0812">Transmembrane</keyword>
<dbReference type="GO" id="GO:0019706">
    <property type="term" value="F:protein-cysteine S-palmitoyltransferase activity"/>
    <property type="evidence" value="ECO:0007669"/>
    <property type="project" value="UniProtKB-EC"/>
</dbReference>
<name>L2GYT2_VAVCU</name>
<dbReference type="Proteomes" id="UP000011081">
    <property type="component" value="Unassembled WGS sequence"/>
</dbReference>
<dbReference type="InterPro" id="IPR036770">
    <property type="entry name" value="Ankyrin_rpt-contain_sf"/>
</dbReference>
<dbReference type="OrthoDB" id="9909019at2759"/>
<dbReference type="VEuPathDB" id="MicrosporidiaDB:VCUG_00116"/>
<dbReference type="InterPro" id="IPR001594">
    <property type="entry name" value="Palmitoyltrfase_DHHC"/>
</dbReference>
<dbReference type="OMA" id="KEFCAIC"/>
<dbReference type="HOGENOM" id="CLU_769870_0_0_1"/>
<dbReference type="InterPro" id="IPR002110">
    <property type="entry name" value="Ankyrin_rpt"/>
</dbReference>
<comment type="similarity">
    <text evidence="10">Belongs to the DHHC palmitoyltransferase family. PFA5 subfamily.</text>
</comment>
<dbReference type="RefSeq" id="XP_008073136.1">
    <property type="nucleotide sequence ID" value="XM_008074945.1"/>
</dbReference>
<dbReference type="EC" id="2.3.1.225" evidence="13"/>
<proteinExistence type="inferred from homology"/>
<keyword evidence="5 13" id="KW-1133">Transmembrane helix</keyword>
<dbReference type="EMBL" id="GL877404">
    <property type="protein sequence ID" value="ELA48507.1"/>
    <property type="molecule type" value="Genomic_DNA"/>
</dbReference>
<feature type="transmembrane region" description="Helical" evidence="13">
    <location>
        <begin position="213"/>
        <end position="230"/>
    </location>
</feature>
<dbReference type="Gene3D" id="1.25.40.20">
    <property type="entry name" value="Ankyrin repeat-containing domain"/>
    <property type="match status" value="1"/>
</dbReference>
<dbReference type="GO" id="GO:0016020">
    <property type="term" value="C:membrane"/>
    <property type="evidence" value="ECO:0007669"/>
    <property type="project" value="UniProtKB-SubCell"/>
</dbReference>
<dbReference type="GeneID" id="19878007"/>